<organism evidence="2 3">
    <name type="scientific">Rippkaea orientalis (strain PCC 8801 / RF-1)</name>
    <name type="common">Cyanothece sp. (strain PCC 8801)</name>
    <dbReference type="NCBI Taxonomy" id="41431"/>
    <lineage>
        <taxon>Bacteria</taxon>
        <taxon>Bacillati</taxon>
        <taxon>Cyanobacteriota</taxon>
        <taxon>Cyanophyceae</taxon>
        <taxon>Oscillatoriophycideae</taxon>
        <taxon>Chroococcales</taxon>
        <taxon>Aphanothecaceae</taxon>
        <taxon>Rippkaea</taxon>
        <taxon>Rippkaea orientalis</taxon>
    </lineage>
</organism>
<dbReference type="KEGG" id="cyp:PCC8801_0775"/>
<evidence type="ECO:0000313" key="2">
    <source>
        <dbReference type="EMBL" id="ACK64857.1"/>
    </source>
</evidence>
<sequence length="87" mass="9436">MNKYILTGFWSSVSFLTLLIIAQTAYATPLSTASNTSNSLSDIKLIANLNLSSPYLTAQEQQENPILKHISGCNCPTCAKPFEPVSL</sequence>
<dbReference type="Proteomes" id="UP000008204">
    <property type="component" value="Chromosome"/>
</dbReference>
<feature type="signal peptide" evidence="1">
    <location>
        <begin position="1"/>
        <end position="27"/>
    </location>
</feature>
<dbReference type="RefSeq" id="WP_012594133.1">
    <property type="nucleotide sequence ID" value="NC_011726.1"/>
</dbReference>
<keyword evidence="3" id="KW-1185">Reference proteome</keyword>
<evidence type="ECO:0000313" key="3">
    <source>
        <dbReference type="Proteomes" id="UP000008204"/>
    </source>
</evidence>
<reference evidence="3" key="1">
    <citation type="journal article" date="2011" name="MBio">
        <title>Novel metabolic attributes of the genus Cyanothece, comprising a group of unicellular nitrogen-fixing Cyanobacteria.</title>
        <authorList>
            <person name="Bandyopadhyay A."/>
            <person name="Elvitigala T."/>
            <person name="Welsh E."/>
            <person name="Stockel J."/>
            <person name="Liberton M."/>
            <person name="Min H."/>
            <person name="Sherman L.A."/>
            <person name="Pakrasi H.B."/>
        </authorList>
    </citation>
    <scope>NUCLEOTIDE SEQUENCE [LARGE SCALE GENOMIC DNA]</scope>
    <source>
        <strain evidence="3">PCC 8801</strain>
    </source>
</reference>
<proteinExistence type="predicted"/>
<keyword evidence="1" id="KW-0732">Signal</keyword>
<dbReference type="EMBL" id="CP001287">
    <property type="protein sequence ID" value="ACK64857.1"/>
    <property type="molecule type" value="Genomic_DNA"/>
</dbReference>
<accession>B7JYI7</accession>
<dbReference type="AlphaFoldDB" id="B7JYI7"/>
<protein>
    <submittedName>
        <fullName evidence="2">Uncharacterized protein</fullName>
    </submittedName>
</protein>
<name>B7JYI7_RIPO1</name>
<dbReference type="HOGENOM" id="CLU_2478128_0_0_3"/>
<evidence type="ECO:0000256" key="1">
    <source>
        <dbReference type="SAM" id="SignalP"/>
    </source>
</evidence>
<feature type="chain" id="PRO_5002858595" evidence="1">
    <location>
        <begin position="28"/>
        <end position="87"/>
    </location>
</feature>
<gene>
    <name evidence="2" type="ordered locus">PCC8801_0775</name>
</gene>